<comment type="catalytic activity">
    <reaction evidence="3">
        <text>cytidine(34) in elongator tRNA(Met) + acetate + ATP = N(4)-acetylcytidine(34) in elongator tRNA(Met) + AMP + diphosphate</text>
        <dbReference type="Rhea" id="RHEA:58144"/>
        <dbReference type="Rhea" id="RHEA-COMP:10693"/>
        <dbReference type="Rhea" id="RHEA-COMP:10694"/>
        <dbReference type="ChEBI" id="CHEBI:30089"/>
        <dbReference type="ChEBI" id="CHEBI:30616"/>
        <dbReference type="ChEBI" id="CHEBI:33019"/>
        <dbReference type="ChEBI" id="CHEBI:74900"/>
        <dbReference type="ChEBI" id="CHEBI:82748"/>
        <dbReference type="ChEBI" id="CHEBI:456215"/>
    </reaction>
</comment>
<comment type="caution">
    <text evidence="3">Lacks conserved residue(s) required for the propagation of feature annotation.</text>
</comment>
<dbReference type="InterPro" id="IPR014729">
    <property type="entry name" value="Rossmann-like_a/b/a_fold"/>
</dbReference>
<feature type="binding site" evidence="3">
    <location>
        <position position="186"/>
    </location>
    <ligand>
        <name>ATP</name>
        <dbReference type="ChEBI" id="CHEBI:30616"/>
    </ligand>
</feature>
<dbReference type="GO" id="GO:0006400">
    <property type="term" value="P:tRNA modification"/>
    <property type="evidence" value="ECO:0007669"/>
    <property type="project" value="UniProtKB-UniRule"/>
</dbReference>
<keyword evidence="1 3" id="KW-0436">Ligase</keyword>
<keyword evidence="3" id="KW-0963">Cytoplasm</keyword>
<evidence type="ECO:0000313" key="5">
    <source>
        <dbReference type="Proteomes" id="UP000245998"/>
    </source>
</evidence>
<proteinExistence type="inferred from homology"/>
<keyword evidence="3" id="KW-0694">RNA-binding</keyword>
<dbReference type="InterPro" id="IPR008513">
    <property type="entry name" value="tRNA(Met)_cyd_acetate_ligase"/>
</dbReference>
<evidence type="ECO:0000313" key="4">
    <source>
        <dbReference type="EMBL" id="PWA13393.1"/>
    </source>
</evidence>
<dbReference type="Pfam" id="PF05636">
    <property type="entry name" value="HIGH_NTase1"/>
    <property type="match status" value="1"/>
</dbReference>
<dbReference type="GO" id="GO:0016740">
    <property type="term" value="F:transferase activity"/>
    <property type="evidence" value="ECO:0007669"/>
    <property type="project" value="UniProtKB-KW"/>
</dbReference>
<comment type="caution">
    <text evidence="4">The sequence shown here is derived from an EMBL/GenBank/DDBJ whole genome shotgun (WGS) entry which is preliminary data.</text>
</comment>
<feature type="binding site" evidence="3">
    <location>
        <begin position="7"/>
        <end position="20"/>
    </location>
    <ligand>
        <name>ATP</name>
        <dbReference type="ChEBI" id="CHEBI:30616"/>
    </ligand>
</feature>
<evidence type="ECO:0000256" key="2">
    <source>
        <dbReference type="ARBA" id="ARBA00022694"/>
    </source>
</evidence>
<dbReference type="AlphaFoldDB" id="A0A2U1K8B2"/>
<accession>A0A2U1K8B2</accession>
<dbReference type="PANTHER" id="PTHR37825:SF1">
    <property type="entry name" value="TRNA(MET) CYTIDINE ACETATE LIGASE"/>
    <property type="match status" value="1"/>
</dbReference>
<feature type="binding site" evidence="3">
    <location>
        <position position="101"/>
    </location>
    <ligand>
        <name>ATP</name>
        <dbReference type="ChEBI" id="CHEBI:30616"/>
    </ligand>
</feature>
<gene>
    <name evidence="3" type="primary">tmcAL</name>
    <name evidence="4" type="ORF">DCC39_00435</name>
</gene>
<dbReference type="Gene3D" id="3.40.50.620">
    <property type="entry name" value="HUPs"/>
    <property type="match status" value="1"/>
</dbReference>
<dbReference type="Proteomes" id="UP000245998">
    <property type="component" value="Unassembled WGS sequence"/>
</dbReference>
<evidence type="ECO:0000256" key="1">
    <source>
        <dbReference type="ARBA" id="ARBA00022598"/>
    </source>
</evidence>
<dbReference type="OrthoDB" id="9769796at2"/>
<protein>
    <recommendedName>
        <fullName evidence="3">tRNA(Met) cytidine acetate ligase</fullName>
        <ecNumber evidence="3">6.3.4.-</ecNumber>
    </recommendedName>
</protein>
<keyword evidence="3" id="KW-0820">tRNA-binding</keyword>
<comment type="subcellular location">
    <subcellularLocation>
        <location evidence="3">Cytoplasm</location>
    </subcellularLocation>
</comment>
<dbReference type="EC" id="6.3.4.-" evidence="3"/>
<comment type="similarity">
    <text evidence="3">Belongs to the TmcAL family.</text>
</comment>
<dbReference type="NCBIfam" id="NF010191">
    <property type="entry name" value="PRK13670.1"/>
    <property type="match status" value="1"/>
</dbReference>
<organism evidence="4 5">
    <name type="scientific">Pueribacillus theae</name>
    <dbReference type="NCBI Taxonomy" id="2171751"/>
    <lineage>
        <taxon>Bacteria</taxon>
        <taxon>Bacillati</taxon>
        <taxon>Bacillota</taxon>
        <taxon>Bacilli</taxon>
        <taxon>Bacillales</taxon>
        <taxon>Bacillaceae</taxon>
        <taxon>Pueribacillus</taxon>
    </lineage>
</organism>
<reference evidence="4 5" key="1">
    <citation type="submission" date="2018-04" db="EMBL/GenBank/DDBJ databases">
        <title>Camelliibacillus theae gen. nov., sp. nov., isolated from Pu'er tea.</title>
        <authorList>
            <person name="Niu L."/>
        </authorList>
    </citation>
    <scope>NUCLEOTIDE SEQUENCE [LARGE SCALE GENOMIC DNA]</scope>
    <source>
        <strain evidence="4 5">T8</strain>
    </source>
</reference>
<dbReference type="GO" id="GO:0005524">
    <property type="term" value="F:ATP binding"/>
    <property type="evidence" value="ECO:0007669"/>
    <property type="project" value="UniProtKB-KW"/>
</dbReference>
<keyword evidence="3" id="KW-0067">ATP-binding</keyword>
<keyword evidence="2 3" id="KW-0819">tRNA processing</keyword>
<name>A0A2U1K8B2_9BACI</name>
<dbReference type="HAMAP" id="MF_01539">
    <property type="entry name" value="TmcAL"/>
    <property type="match status" value="1"/>
</dbReference>
<keyword evidence="4" id="KW-0808">Transferase</keyword>
<keyword evidence="3" id="KW-0547">Nucleotide-binding</keyword>
<dbReference type="PANTHER" id="PTHR37825">
    <property type="entry name" value="TRNA(MET) CYTIDINE ACETATE LIGASE"/>
    <property type="match status" value="1"/>
</dbReference>
<comment type="function">
    <text evidence="3">Catalyzes the formation of N(4)-acetylcytidine (ac(4)C) at the wobble position of elongator tRNA(Met), using acetate and ATP as substrates. First activates an acetate ion to form acetyladenylate (Ac-AMP) and then transfers the acetyl group to tRNA to form ac(4)C34.</text>
</comment>
<dbReference type="RefSeq" id="WP_116552898.1">
    <property type="nucleotide sequence ID" value="NZ_QCZG01000001.1"/>
</dbReference>
<dbReference type="GO" id="GO:0016879">
    <property type="term" value="F:ligase activity, forming carbon-nitrogen bonds"/>
    <property type="evidence" value="ECO:0007669"/>
    <property type="project" value="UniProtKB-UniRule"/>
</dbReference>
<feature type="binding site" evidence="3">
    <location>
        <position position="161"/>
    </location>
    <ligand>
        <name>ATP</name>
        <dbReference type="ChEBI" id="CHEBI:30616"/>
    </ligand>
</feature>
<dbReference type="SUPFAM" id="SSF52374">
    <property type="entry name" value="Nucleotidylyl transferase"/>
    <property type="match status" value="1"/>
</dbReference>
<evidence type="ECO:0000256" key="3">
    <source>
        <dbReference type="HAMAP-Rule" id="MF_01539"/>
    </source>
</evidence>
<dbReference type="GO" id="GO:0005737">
    <property type="term" value="C:cytoplasm"/>
    <property type="evidence" value="ECO:0007669"/>
    <property type="project" value="UniProtKB-SubCell"/>
</dbReference>
<dbReference type="EMBL" id="QCZG01000001">
    <property type="protein sequence ID" value="PWA13393.1"/>
    <property type="molecule type" value="Genomic_DNA"/>
</dbReference>
<sequence length="406" mass="45932">MKSVGIIVEYNPFHNGHAYHLQQAKKKTNADIVIAVMSGYFLQRGEPALASKWTRAEMALAGGADLVVELPYAFATQKAEVFANGAVSLLKALHTDAICFGSEEGDIDAFHELLSFHQANEELLDAEINQEMKKGLSYPKAASNAFQKIKHKGLLDLSLPNNILGFHYVKAIKEQQAPIEALTVRRTKSGYHDQTPASPTIASATSIRNEINSKRSIQTIQQFVPDSSLLLLKKEFDTFGKLISWEDLFPFLKYRLLTSTPGELQTIYEIEEGIENRFMQYIKEAESFKGFIQKVKTKRFTWTRLQRMCTHMLTNAKKEEMQKALTSKKATYIRLLAMSKKGQYYLSKKKKNIGLPIISKYSKQYSTLLRLDDVAASVYAMAYDQSKREKLIKSEYSTPPMKEAGI</sequence>
<keyword evidence="5" id="KW-1185">Reference proteome</keyword>
<dbReference type="GO" id="GO:0000049">
    <property type="term" value="F:tRNA binding"/>
    <property type="evidence" value="ECO:0007669"/>
    <property type="project" value="UniProtKB-KW"/>
</dbReference>